<keyword evidence="2" id="KW-1185">Reference proteome</keyword>
<evidence type="ECO:0000313" key="1">
    <source>
        <dbReference type="EMBL" id="KAH1082610.1"/>
    </source>
</evidence>
<accession>A0A9D3VG02</accession>
<proteinExistence type="predicted"/>
<organism evidence="1 2">
    <name type="scientific">Gossypium stocksii</name>
    <dbReference type="NCBI Taxonomy" id="47602"/>
    <lineage>
        <taxon>Eukaryota</taxon>
        <taxon>Viridiplantae</taxon>
        <taxon>Streptophyta</taxon>
        <taxon>Embryophyta</taxon>
        <taxon>Tracheophyta</taxon>
        <taxon>Spermatophyta</taxon>
        <taxon>Magnoliopsida</taxon>
        <taxon>eudicotyledons</taxon>
        <taxon>Gunneridae</taxon>
        <taxon>Pentapetalae</taxon>
        <taxon>rosids</taxon>
        <taxon>malvids</taxon>
        <taxon>Malvales</taxon>
        <taxon>Malvaceae</taxon>
        <taxon>Malvoideae</taxon>
        <taxon>Gossypium</taxon>
    </lineage>
</organism>
<sequence length="169" mass="19468">MHEDTRLQIRLTEKSSTFRELYCDKDYLPKPRCTKYGGRLCGILGFRKVQNQGTYLGIPFFHERITNSFLRSSDQSMGLKKVSPKPSLVVSAHSFRDLSLRFNPSFRITSSGQWGMEIVFDVGNNWKLGLRSHANLDIDCLFRDLLQKKARGIWIFSRFGCQVILLGTL</sequence>
<comment type="caution">
    <text evidence="1">The sequence shown here is derived from an EMBL/GenBank/DDBJ whole genome shotgun (WGS) entry which is preliminary data.</text>
</comment>
<protein>
    <submittedName>
        <fullName evidence="1">Uncharacterized protein</fullName>
    </submittedName>
</protein>
<name>A0A9D3VG02_9ROSI</name>
<dbReference type="AlphaFoldDB" id="A0A9D3VG02"/>
<gene>
    <name evidence="1" type="ORF">J1N35_022371</name>
</gene>
<evidence type="ECO:0000313" key="2">
    <source>
        <dbReference type="Proteomes" id="UP000828251"/>
    </source>
</evidence>
<dbReference type="EMBL" id="JAIQCV010000007">
    <property type="protein sequence ID" value="KAH1082610.1"/>
    <property type="molecule type" value="Genomic_DNA"/>
</dbReference>
<dbReference type="Proteomes" id="UP000828251">
    <property type="component" value="Unassembled WGS sequence"/>
</dbReference>
<reference evidence="1 2" key="1">
    <citation type="journal article" date="2021" name="Plant Biotechnol. J.">
        <title>Multi-omics assisted identification of the key and species-specific regulatory components of drought-tolerant mechanisms in Gossypium stocksii.</title>
        <authorList>
            <person name="Yu D."/>
            <person name="Ke L."/>
            <person name="Zhang D."/>
            <person name="Wu Y."/>
            <person name="Sun Y."/>
            <person name="Mei J."/>
            <person name="Sun J."/>
            <person name="Sun Y."/>
        </authorList>
    </citation>
    <scope>NUCLEOTIDE SEQUENCE [LARGE SCALE GENOMIC DNA]</scope>
    <source>
        <strain evidence="2">cv. E1</strain>
        <tissue evidence="1">Leaf</tissue>
    </source>
</reference>